<evidence type="ECO:0000313" key="6">
    <source>
        <dbReference type="EMBL" id="ARU96657.1"/>
    </source>
</evidence>
<dbReference type="GO" id="GO:0003700">
    <property type="term" value="F:DNA-binding transcription factor activity"/>
    <property type="evidence" value="ECO:0007669"/>
    <property type="project" value="InterPro"/>
</dbReference>
<dbReference type="InterPro" id="IPR018060">
    <property type="entry name" value="HTH_AraC"/>
</dbReference>
<reference evidence="7 8" key="1">
    <citation type="submission" date="2016-05" db="EMBL/GenBank/DDBJ databases">
        <title>Complete genome sequence of two 2,5-diketo-D-glunonic acid producing strain Tatumella citrea.</title>
        <authorList>
            <person name="Duan C."/>
            <person name="Yang J."/>
            <person name="Yang S."/>
        </authorList>
    </citation>
    <scope>NUCLEOTIDE SEQUENCE [LARGE SCALE GENOMIC DNA]</scope>
    <source>
        <strain evidence="6 7">ATCC 39140</strain>
        <strain evidence="5 8">DSM 13699</strain>
    </source>
</reference>
<evidence type="ECO:0000313" key="8">
    <source>
        <dbReference type="Proteomes" id="UP000195814"/>
    </source>
</evidence>
<evidence type="ECO:0000256" key="2">
    <source>
        <dbReference type="ARBA" id="ARBA00023125"/>
    </source>
</evidence>
<dbReference type="InterPro" id="IPR050959">
    <property type="entry name" value="MarA-like"/>
</dbReference>
<dbReference type="Proteomes" id="UP000195814">
    <property type="component" value="Chromosome"/>
</dbReference>
<sequence length="166" mass="19035">MLPAHFSLMEKSVNSNIIRDLVVWVESHIEDNLQLDDIAEKSGYSKWHLQRVFKETTSMTLGNYVRQRRLSRVAIDLRLTSQSIINIAEKYCFDSPQSFSRAFKSHFKISPGGYRRSENWITQGILPALYTSVHHASTPVRPGFAAALPCRHIGPLPYDVIPLKFY</sequence>
<evidence type="ECO:0000259" key="4">
    <source>
        <dbReference type="PROSITE" id="PS01124"/>
    </source>
</evidence>
<keyword evidence="3" id="KW-0804">Transcription</keyword>
<dbReference type="Proteomes" id="UP000195729">
    <property type="component" value="Chromosome"/>
</dbReference>
<dbReference type="GO" id="GO:0043565">
    <property type="term" value="F:sequence-specific DNA binding"/>
    <property type="evidence" value="ECO:0007669"/>
    <property type="project" value="InterPro"/>
</dbReference>
<gene>
    <name evidence="5" type="ORF">A7K98_01725</name>
    <name evidence="6" type="ORF">A7K99_01725</name>
</gene>
<name>A0A1Y0LFL0_TATCI</name>
<evidence type="ECO:0000313" key="5">
    <source>
        <dbReference type="EMBL" id="ARU92621.1"/>
    </source>
</evidence>
<dbReference type="Pfam" id="PF12833">
    <property type="entry name" value="HTH_18"/>
    <property type="match status" value="1"/>
</dbReference>
<dbReference type="Gene3D" id="1.10.10.60">
    <property type="entry name" value="Homeodomain-like"/>
    <property type="match status" value="2"/>
</dbReference>
<dbReference type="AlphaFoldDB" id="A0A1Y0LFL0"/>
<keyword evidence="2" id="KW-0238">DNA-binding</keyword>
<dbReference type="InterPro" id="IPR009057">
    <property type="entry name" value="Homeodomain-like_sf"/>
</dbReference>
<dbReference type="EMBL" id="CP015581">
    <property type="protein sequence ID" value="ARU96657.1"/>
    <property type="molecule type" value="Genomic_DNA"/>
</dbReference>
<dbReference type="SMART" id="SM00342">
    <property type="entry name" value="HTH_ARAC"/>
    <property type="match status" value="1"/>
</dbReference>
<dbReference type="KEGG" id="tci:A7K98_01725"/>
<protein>
    <recommendedName>
        <fullName evidence="4">HTH araC/xylS-type domain-containing protein</fullName>
    </recommendedName>
</protein>
<evidence type="ECO:0000313" key="7">
    <source>
        <dbReference type="Proteomes" id="UP000195729"/>
    </source>
</evidence>
<evidence type="ECO:0000256" key="3">
    <source>
        <dbReference type="ARBA" id="ARBA00023163"/>
    </source>
</evidence>
<dbReference type="PROSITE" id="PS01124">
    <property type="entry name" value="HTH_ARAC_FAMILY_2"/>
    <property type="match status" value="1"/>
</dbReference>
<keyword evidence="7" id="KW-1185">Reference proteome</keyword>
<dbReference type="PANTHER" id="PTHR47504">
    <property type="entry name" value="RIGHT ORIGIN-BINDING PROTEIN"/>
    <property type="match status" value="1"/>
</dbReference>
<dbReference type="PANTHER" id="PTHR47504:SF5">
    <property type="entry name" value="RIGHT ORIGIN-BINDING PROTEIN"/>
    <property type="match status" value="1"/>
</dbReference>
<accession>A0A1Y0LFL0</accession>
<organism evidence="5 8">
    <name type="scientific">Tatumella citrea</name>
    <name type="common">Pantoea citrea</name>
    <dbReference type="NCBI Taxonomy" id="53336"/>
    <lineage>
        <taxon>Bacteria</taxon>
        <taxon>Pseudomonadati</taxon>
        <taxon>Pseudomonadota</taxon>
        <taxon>Gammaproteobacteria</taxon>
        <taxon>Enterobacterales</taxon>
        <taxon>Erwiniaceae</taxon>
        <taxon>Tatumella</taxon>
    </lineage>
</organism>
<dbReference type="EMBL" id="CP015579">
    <property type="protein sequence ID" value="ARU92621.1"/>
    <property type="molecule type" value="Genomic_DNA"/>
</dbReference>
<feature type="domain" description="HTH araC/xylS-type" evidence="4">
    <location>
        <begin position="19"/>
        <end position="117"/>
    </location>
</feature>
<dbReference type="SUPFAM" id="SSF46689">
    <property type="entry name" value="Homeodomain-like"/>
    <property type="match status" value="2"/>
</dbReference>
<keyword evidence="1" id="KW-0805">Transcription regulation</keyword>
<proteinExistence type="predicted"/>
<evidence type="ECO:0000256" key="1">
    <source>
        <dbReference type="ARBA" id="ARBA00023015"/>
    </source>
</evidence>